<feature type="coiled-coil region" evidence="1">
    <location>
        <begin position="30"/>
        <end position="71"/>
    </location>
</feature>
<dbReference type="RefSeq" id="WP_069967159.1">
    <property type="nucleotide sequence ID" value="NZ_CM124774.1"/>
</dbReference>
<sequence>MQPPLSRRSIPPKVSAVPRPKTEASAYLDLYQLAVEKKRLQQELQMLEVRKQQLQQRLTTIDQKMGQLNEQASSLTEGLEVAHIRASDSAVPETPQSPSFDTFLLEY</sequence>
<comment type="caution">
    <text evidence="3">The sequence shown here is derived from an EMBL/GenBank/DDBJ whole genome shotgun (WGS) entry which is preliminary data.</text>
</comment>
<accession>A0A1E5QKN5</accession>
<dbReference type="OrthoDB" id="532026at2"/>
<name>A0A1E5QKN5_9CYAN</name>
<protein>
    <recommendedName>
        <fullName evidence="4">Gas vesicle protein</fullName>
    </recommendedName>
</protein>
<dbReference type="EMBL" id="MJGC01000053">
    <property type="protein sequence ID" value="OEJ75161.1"/>
    <property type="molecule type" value="Genomic_DNA"/>
</dbReference>
<feature type="region of interest" description="Disordered" evidence="2">
    <location>
        <begin position="86"/>
        <end position="107"/>
    </location>
</feature>
<reference evidence="3" key="1">
    <citation type="submission" date="2016-09" db="EMBL/GenBank/DDBJ databases">
        <title>Draft genome of thermotolerant cyanobacterium Desertifilum sp. strain IPPAS B-1220.</title>
        <authorList>
            <person name="Sinetova M.A."/>
            <person name="Bolakhan K."/>
            <person name="Zayadan B.K."/>
            <person name="Mironov K.S."/>
            <person name="Ustinova V."/>
            <person name="Kupriyanova E.V."/>
            <person name="Sidorov R.A."/>
            <person name="Skrypnik A.N."/>
            <person name="Gogoleva N.E."/>
            <person name="Gogolev Y.V."/>
            <person name="Los D.A."/>
        </authorList>
    </citation>
    <scope>NUCLEOTIDE SEQUENCE [LARGE SCALE GENOMIC DNA]</scope>
    <source>
        <strain evidence="3">IPPAS B-1220</strain>
    </source>
</reference>
<dbReference type="AlphaFoldDB" id="A0A1E5QKN5"/>
<evidence type="ECO:0000313" key="3">
    <source>
        <dbReference type="EMBL" id="OEJ75161.1"/>
    </source>
</evidence>
<dbReference type="Gene3D" id="6.10.280.220">
    <property type="match status" value="1"/>
</dbReference>
<evidence type="ECO:0000256" key="1">
    <source>
        <dbReference type="SAM" id="Coils"/>
    </source>
</evidence>
<evidence type="ECO:0008006" key="4">
    <source>
        <dbReference type="Google" id="ProtNLM"/>
    </source>
</evidence>
<organism evidence="3">
    <name type="scientific">Desertifilum tharense IPPAS B-1220</name>
    <dbReference type="NCBI Taxonomy" id="1781255"/>
    <lineage>
        <taxon>Bacteria</taxon>
        <taxon>Bacillati</taxon>
        <taxon>Cyanobacteriota</taxon>
        <taxon>Cyanophyceae</taxon>
        <taxon>Desertifilales</taxon>
        <taxon>Desertifilaceae</taxon>
        <taxon>Desertifilum</taxon>
    </lineage>
</organism>
<keyword evidence="1" id="KW-0175">Coiled coil</keyword>
<proteinExistence type="predicted"/>
<gene>
    <name evidence="3" type="ORF">BH720_10555</name>
</gene>
<evidence type="ECO:0000256" key="2">
    <source>
        <dbReference type="SAM" id="MobiDB-lite"/>
    </source>
</evidence>